<accession>A0ABX1H676</accession>
<evidence type="ECO:0000313" key="4">
    <source>
        <dbReference type="EMBL" id="NKI43866.1"/>
    </source>
</evidence>
<dbReference type="InterPro" id="IPR050559">
    <property type="entry name" value="P-Pant_transferase_sf"/>
</dbReference>
<evidence type="ECO:0000313" key="5">
    <source>
        <dbReference type="Proteomes" id="UP000772196"/>
    </source>
</evidence>
<keyword evidence="5" id="KW-1185">Reference proteome</keyword>
<evidence type="ECO:0000256" key="1">
    <source>
        <dbReference type="ARBA" id="ARBA00010990"/>
    </source>
</evidence>
<evidence type="ECO:0000256" key="2">
    <source>
        <dbReference type="ARBA" id="ARBA00022679"/>
    </source>
</evidence>
<comment type="caution">
    <text evidence="4">The sequence shown here is derived from an EMBL/GenBank/DDBJ whole genome shotgun (WGS) entry which is preliminary data.</text>
</comment>
<dbReference type="EMBL" id="JAAWWP010000014">
    <property type="protein sequence ID" value="NKI43866.1"/>
    <property type="molecule type" value="Genomic_DNA"/>
</dbReference>
<dbReference type="Pfam" id="PF01648">
    <property type="entry name" value="ACPS"/>
    <property type="match status" value="1"/>
</dbReference>
<dbReference type="SUPFAM" id="SSF56214">
    <property type="entry name" value="4'-phosphopantetheinyl transferase"/>
    <property type="match status" value="2"/>
</dbReference>
<dbReference type="Gene3D" id="3.90.470.20">
    <property type="entry name" value="4'-phosphopantetheinyl transferase domain"/>
    <property type="match status" value="2"/>
</dbReference>
<gene>
    <name evidence="4" type="ORF">HFV08_21955</name>
</gene>
<proteinExistence type="inferred from homology"/>
<keyword evidence="2 4" id="KW-0808">Transferase</keyword>
<dbReference type="InterPro" id="IPR037143">
    <property type="entry name" value="4-PPantetheinyl_Trfase_dom_sf"/>
</dbReference>
<name>A0ABX1H676_9ACTN</name>
<reference evidence="4 5" key="1">
    <citation type="submission" date="2020-04" db="EMBL/GenBank/DDBJ databases">
        <title>Phylogenetic Diversity and Antibacterial Activity against Ralstonia solanacearum of Endophytic Actinomycete Isolated from Moss.</title>
        <authorList>
            <person name="Zhuang X."/>
        </authorList>
    </citation>
    <scope>NUCLEOTIDE SEQUENCE [LARGE SCALE GENOMIC DNA]</scope>
    <source>
        <strain evidence="4 5">LD120</strain>
    </source>
</reference>
<dbReference type="PANTHER" id="PTHR12215">
    <property type="entry name" value="PHOSPHOPANTETHEINE TRANSFERASE"/>
    <property type="match status" value="1"/>
</dbReference>
<dbReference type="PANTHER" id="PTHR12215:SF10">
    <property type="entry name" value="L-AMINOADIPATE-SEMIALDEHYDE DEHYDROGENASE-PHOSPHOPANTETHEINYL TRANSFERASE"/>
    <property type="match status" value="1"/>
</dbReference>
<evidence type="ECO:0000259" key="3">
    <source>
        <dbReference type="Pfam" id="PF01648"/>
    </source>
</evidence>
<organism evidence="4 5">
    <name type="scientific">Streptomyces physcomitrii</name>
    <dbReference type="NCBI Taxonomy" id="2724184"/>
    <lineage>
        <taxon>Bacteria</taxon>
        <taxon>Bacillati</taxon>
        <taxon>Actinomycetota</taxon>
        <taxon>Actinomycetes</taxon>
        <taxon>Kitasatosporales</taxon>
        <taxon>Streptomycetaceae</taxon>
        <taxon>Streptomyces</taxon>
    </lineage>
</organism>
<dbReference type="InterPro" id="IPR008278">
    <property type="entry name" value="4-PPantetheinyl_Trfase_dom"/>
</dbReference>
<sequence>MSTPAAPGLGRSLAVTPAEGGQEAIREALARHGTALVHGCLADWETADPDSPVLRALRGRDRDRHLALPGAARARFAASRRLLAHLVAAALDTRPGELELGHDPTGRPRIRGLDEICLSLSHTGRLLLAGLSTRGLLGVDAEAADRALRSRSLVGQLCTPWELGELALLPQAAGHAGLVRLWTLKEAYTKAIGQGMQFPFTAFGFGFGDGPVRLLLPDGRPAADTAWSFGSFGLVSGGEAYRVSAALRDEGRASAPGLVLDAEVAGAVTAALYGGGPGP</sequence>
<comment type="similarity">
    <text evidence="1">Belongs to the P-Pant transferase superfamily. Gsp/Sfp/HetI/AcpT family.</text>
</comment>
<dbReference type="GO" id="GO:0016740">
    <property type="term" value="F:transferase activity"/>
    <property type="evidence" value="ECO:0007669"/>
    <property type="project" value="UniProtKB-KW"/>
</dbReference>
<feature type="domain" description="4'-phosphopantetheinyl transferase" evidence="3">
    <location>
        <begin position="137"/>
        <end position="239"/>
    </location>
</feature>
<protein>
    <submittedName>
        <fullName evidence="4">4'-phosphopantetheinyl transferase superfamily protein</fullName>
    </submittedName>
</protein>
<dbReference type="Proteomes" id="UP000772196">
    <property type="component" value="Unassembled WGS sequence"/>
</dbReference>